<dbReference type="PANTHER" id="PTHR33887:SF4">
    <property type="entry name" value="AB2-183"/>
    <property type="match status" value="1"/>
</dbReference>
<comment type="caution">
    <text evidence="2">The sequence shown here is derived from an EMBL/GenBank/DDBJ whole genome shotgun (WGS) entry which is preliminary data.</text>
</comment>
<dbReference type="InterPro" id="IPR039471">
    <property type="entry name" value="CXorf65-like"/>
</dbReference>
<dbReference type="Pfam" id="PF15874">
    <property type="entry name" value="Il2rg"/>
    <property type="match status" value="1"/>
</dbReference>
<evidence type="ECO:0000313" key="3">
    <source>
        <dbReference type="Proteomes" id="UP001497472"/>
    </source>
</evidence>
<feature type="region of interest" description="Disordered" evidence="1">
    <location>
        <begin position="132"/>
        <end position="156"/>
    </location>
</feature>
<dbReference type="PANTHER" id="PTHR33887">
    <property type="entry name" value="PB1 DOMAIN-CONTAINING PROTEIN"/>
    <property type="match status" value="1"/>
</dbReference>
<proteinExistence type="predicted"/>
<dbReference type="Proteomes" id="UP001497472">
    <property type="component" value="Unassembled WGS sequence"/>
</dbReference>
<feature type="compositionally biased region" description="Low complexity" evidence="1">
    <location>
        <begin position="132"/>
        <end position="147"/>
    </location>
</feature>
<reference evidence="2 3" key="1">
    <citation type="submission" date="2023-11" db="EMBL/GenBank/DDBJ databases">
        <authorList>
            <person name="Okamura Y."/>
        </authorList>
    </citation>
    <scope>NUCLEOTIDE SEQUENCE [LARGE SCALE GENOMIC DNA]</scope>
</reference>
<evidence type="ECO:0000256" key="1">
    <source>
        <dbReference type="SAM" id="MobiDB-lite"/>
    </source>
</evidence>
<organism evidence="2 3">
    <name type="scientific">Leptosia nina</name>
    <dbReference type="NCBI Taxonomy" id="320188"/>
    <lineage>
        <taxon>Eukaryota</taxon>
        <taxon>Metazoa</taxon>
        <taxon>Ecdysozoa</taxon>
        <taxon>Arthropoda</taxon>
        <taxon>Hexapoda</taxon>
        <taxon>Insecta</taxon>
        <taxon>Pterygota</taxon>
        <taxon>Neoptera</taxon>
        <taxon>Endopterygota</taxon>
        <taxon>Lepidoptera</taxon>
        <taxon>Glossata</taxon>
        <taxon>Ditrysia</taxon>
        <taxon>Papilionoidea</taxon>
        <taxon>Pieridae</taxon>
        <taxon>Pierinae</taxon>
        <taxon>Leptosia</taxon>
    </lineage>
</organism>
<accession>A0AAV1J7A6</accession>
<sequence>MFIFVAYKDTPELSTVRFRSSETDLSEEKTLLVNPDCPVRIMLEYIRKKCRLGIFTRFDLCDESGALKGLFNMPTYAYATDQFEHKRTYYLIVLKMEQDKRMSVLPQLNHDNVRYEELKNKVKIYMLGESPIRSPPSGSAPSGKSTPLIKVASKKK</sequence>
<dbReference type="AlphaFoldDB" id="A0AAV1J7A6"/>
<keyword evidence="3" id="KW-1185">Reference proteome</keyword>
<dbReference type="EMBL" id="CAVLEF010000005">
    <property type="protein sequence ID" value="CAK1544371.1"/>
    <property type="molecule type" value="Genomic_DNA"/>
</dbReference>
<protein>
    <submittedName>
        <fullName evidence="2">Uncharacterized protein</fullName>
    </submittedName>
</protein>
<evidence type="ECO:0000313" key="2">
    <source>
        <dbReference type="EMBL" id="CAK1544371.1"/>
    </source>
</evidence>
<name>A0AAV1J7A6_9NEOP</name>
<gene>
    <name evidence="2" type="ORF">LNINA_LOCUS4125</name>
</gene>